<protein>
    <submittedName>
        <fullName evidence="1">Uncharacterized protein</fullName>
    </submittedName>
</protein>
<dbReference type="Proteomes" id="UP000185696">
    <property type="component" value="Unassembled WGS sequence"/>
</dbReference>
<name>A0A7Z1B0W2_9PSEU</name>
<accession>A0A7Z1B0W2</accession>
<comment type="caution">
    <text evidence="1">The sequence shown here is derived from an EMBL/GenBank/DDBJ whole genome shotgun (WGS) entry which is preliminary data.</text>
</comment>
<organism evidence="1 2">
    <name type="scientific">Actinophytocola xinjiangensis</name>
    <dbReference type="NCBI Taxonomy" id="485602"/>
    <lineage>
        <taxon>Bacteria</taxon>
        <taxon>Bacillati</taxon>
        <taxon>Actinomycetota</taxon>
        <taxon>Actinomycetes</taxon>
        <taxon>Pseudonocardiales</taxon>
        <taxon>Pseudonocardiaceae</taxon>
    </lineage>
</organism>
<dbReference type="EMBL" id="MSIF01000002">
    <property type="protein sequence ID" value="OLF12725.1"/>
    <property type="molecule type" value="Genomic_DNA"/>
</dbReference>
<evidence type="ECO:0000313" key="1">
    <source>
        <dbReference type="EMBL" id="OLF12725.1"/>
    </source>
</evidence>
<gene>
    <name evidence="1" type="ORF">BLA60_05455</name>
</gene>
<dbReference type="RefSeq" id="WP_075131632.1">
    <property type="nucleotide sequence ID" value="NZ_MSIF01000002.1"/>
</dbReference>
<proteinExistence type="predicted"/>
<reference evidence="1 2" key="1">
    <citation type="submission" date="2016-12" db="EMBL/GenBank/DDBJ databases">
        <title>The draft genome sequence of Actinophytocola xinjiangensis.</title>
        <authorList>
            <person name="Wang W."/>
            <person name="Yuan L."/>
        </authorList>
    </citation>
    <scope>NUCLEOTIDE SEQUENCE [LARGE SCALE GENOMIC DNA]</scope>
    <source>
        <strain evidence="1 2">CGMCC 4.4663</strain>
    </source>
</reference>
<sequence length="160" mass="17843">MTWNEVDALLQEAGKRGFMWHQYRVDRHGPDVLAGVFQWEGFADVVVILDDTHAHAYRTPTGPDTDVFAPTRVTWWYGDNTRLWQSRPGLLPVTGINGDSLVWTLRALLTLPEPGHPQAPVTVVPALPGTGISGARVPVRIRRRTVTRPPQETRQFGATS</sequence>
<dbReference type="OrthoDB" id="3632723at2"/>
<evidence type="ECO:0000313" key="2">
    <source>
        <dbReference type="Proteomes" id="UP000185696"/>
    </source>
</evidence>
<dbReference type="AlphaFoldDB" id="A0A7Z1B0W2"/>
<keyword evidence="2" id="KW-1185">Reference proteome</keyword>